<dbReference type="Proteomes" id="UP000006055">
    <property type="component" value="Chromosome"/>
</dbReference>
<protein>
    <recommendedName>
        <fullName evidence="3">N-acetyltransferase</fullName>
    </recommendedName>
</protein>
<dbReference type="STRING" id="706587.Desti_0503"/>
<keyword evidence="2" id="KW-1185">Reference proteome</keyword>
<dbReference type="eggNOG" id="COG0456">
    <property type="taxonomic scope" value="Bacteria"/>
</dbReference>
<dbReference type="InterPro" id="IPR016181">
    <property type="entry name" value="Acyl_CoA_acyltransferase"/>
</dbReference>
<name>I4C0Z5_DESTA</name>
<dbReference type="SUPFAM" id="SSF55729">
    <property type="entry name" value="Acyl-CoA N-acyltransferases (Nat)"/>
    <property type="match status" value="1"/>
</dbReference>
<gene>
    <name evidence="1" type="ordered locus">Desti_0503</name>
</gene>
<proteinExistence type="predicted"/>
<reference evidence="2" key="1">
    <citation type="submission" date="2012-06" db="EMBL/GenBank/DDBJ databases">
        <title>Complete sequence of chromosome of Desulfomonile tiedjei DSM 6799.</title>
        <authorList>
            <person name="Lucas S."/>
            <person name="Copeland A."/>
            <person name="Lapidus A."/>
            <person name="Glavina del Rio T."/>
            <person name="Dalin E."/>
            <person name="Tice H."/>
            <person name="Bruce D."/>
            <person name="Goodwin L."/>
            <person name="Pitluck S."/>
            <person name="Peters L."/>
            <person name="Ovchinnikova G."/>
            <person name="Zeytun A."/>
            <person name="Lu M."/>
            <person name="Kyrpides N."/>
            <person name="Mavromatis K."/>
            <person name="Ivanova N."/>
            <person name="Brettin T."/>
            <person name="Detter J.C."/>
            <person name="Han C."/>
            <person name="Larimer F."/>
            <person name="Land M."/>
            <person name="Hauser L."/>
            <person name="Markowitz V."/>
            <person name="Cheng J.-F."/>
            <person name="Hugenholtz P."/>
            <person name="Woyke T."/>
            <person name="Wu D."/>
            <person name="Spring S."/>
            <person name="Schroeder M."/>
            <person name="Brambilla E."/>
            <person name="Klenk H.-P."/>
            <person name="Eisen J.A."/>
        </authorList>
    </citation>
    <scope>NUCLEOTIDE SEQUENCE [LARGE SCALE GENOMIC DNA]</scope>
    <source>
        <strain evidence="2">ATCC 49306 / DSM 6799 / DCB-1</strain>
    </source>
</reference>
<dbReference type="RefSeq" id="WP_014808395.1">
    <property type="nucleotide sequence ID" value="NC_018025.1"/>
</dbReference>
<dbReference type="EMBL" id="CP003360">
    <property type="protein sequence ID" value="AFM23236.1"/>
    <property type="molecule type" value="Genomic_DNA"/>
</dbReference>
<evidence type="ECO:0000313" key="2">
    <source>
        <dbReference type="Proteomes" id="UP000006055"/>
    </source>
</evidence>
<dbReference type="KEGG" id="dti:Desti_0503"/>
<sequence>MNWNSNGKTIQRETDRGTVTVRTKCPPGFFGNLKLEEGLGSFAHYSSIIKNVGAFETIANKKHGIVTLSLKEPDEIVGYCVGWYPGTDERWSSLGELMYEIAAIEVSRNYRGANLAGLMLGSMLDDDFFEDKIAYMVGFSWHWDLEGAGLTASQYRNKMMALYSRFGFREVYTNEPNVALRVENLMMIRVGSRVAPEDQKRFRYLRFGIKSPK</sequence>
<dbReference type="Gene3D" id="3.40.630.30">
    <property type="match status" value="1"/>
</dbReference>
<dbReference type="OrthoDB" id="5416633at2"/>
<dbReference type="AlphaFoldDB" id="I4C0Z5"/>
<accession>I4C0Z5</accession>
<organism evidence="1 2">
    <name type="scientific">Desulfomonile tiedjei (strain ATCC 49306 / DSM 6799 / DCB-1)</name>
    <dbReference type="NCBI Taxonomy" id="706587"/>
    <lineage>
        <taxon>Bacteria</taxon>
        <taxon>Pseudomonadati</taxon>
        <taxon>Thermodesulfobacteriota</taxon>
        <taxon>Desulfomonilia</taxon>
        <taxon>Desulfomonilales</taxon>
        <taxon>Desulfomonilaceae</taxon>
        <taxon>Desulfomonile</taxon>
    </lineage>
</organism>
<dbReference type="HOGENOM" id="CLU_113703_0_0_7"/>
<evidence type="ECO:0000313" key="1">
    <source>
        <dbReference type="EMBL" id="AFM23236.1"/>
    </source>
</evidence>
<evidence type="ECO:0008006" key="3">
    <source>
        <dbReference type="Google" id="ProtNLM"/>
    </source>
</evidence>